<dbReference type="AlphaFoldDB" id="A0A6I4NVB6"/>
<dbReference type="RefSeq" id="WP_160423535.1">
    <property type="nucleotide sequence ID" value="NZ_WSTA01000021.1"/>
</dbReference>
<proteinExistence type="predicted"/>
<name>A0A6I4NVB6_9MICO</name>
<evidence type="ECO:0000313" key="3">
    <source>
        <dbReference type="EMBL" id="MWB98193.1"/>
    </source>
</evidence>
<feature type="region of interest" description="Disordered" evidence="1">
    <location>
        <begin position="134"/>
        <end position="153"/>
    </location>
</feature>
<feature type="transmembrane region" description="Helical" evidence="2">
    <location>
        <begin position="221"/>
        <end position="246"/>
    </location>
</feature>
<keyword evidence="2" id="KW-0472">Membrane</keyword>
<dbReference type="EMBL" id="WSTA01000021">
    <property type="protein sequence ID" value="MWB98193.1"/>
    <property type="molecule type" value="Genomic_DNA"/>
</dbReference>
<dbReference type="Proteomes" id="UP000438182">
    <property type="component" value="Unassembled WGS sequence"/>
</dbReference>
<sequence length="289" mass="30420">MTDPTAWAKGISADEPLDRVLSGMDYELLSDLPKVRVDVSAARHDVLEAVGRVPAGQPLPSAVARRVERGLGRARRAVAKLDVPQFERLSADRDAMVGVLRQRGILDDATAEIVREEAPGVGALAVAAGPGLRPTELARRDPAPRPLADPPSGAPDPGAVWGIVVLALAPLQILWAVTGILPYDVTTWLITIPVPIAAGILAGSGRRALRRADAGDGRLRFGGLVAVAGLAGFTILVTLACGFLDFPDALPIAGALAAGQLLAYVLWIGMADIERKKVPQRRPVPEARR</sequence>
<keyword evidence="2" id="KW-0812">Transmembrane</keyword>
<feature type="transmembrane region" description="Helical" evidence="2">
    <location>
        <begin position="187"/>
        <end position="209"/>
    </location>
</feature>
<reference evidence="3 4" key="1">
    <citation type="submission" date="2019-12" db="EMBL/GenBank/DDBJ databases">
        <authorList>
            <person name="Kim Y.S."/>
        </authorList>
    </citation>
    <scope>NUCLEOTIDE SEQUENCE [LARGE SCALE GENOMIC DNA]</scope>
    <source>
        <strain evidence="3 4">MMS17-SY077</strain>
    </source>
</reference>
<keyword evidence="4" id="KW-1185">Reference proteome</keyword>
<organism evidence="3 4">
    <name type="scientific">Agromyces seonyuensis</name>
    <dbReference type="NCBI Taxonomy" id="2662446"/>
    <lineage>
        <taxon>Bacteria</taxon>
        <taxon>Bacillati</taxon>
        <taxon>Actinomycetota</taxon>
        <taxon>Actinomycetes</taxon>
        <taxon>Micrococcales</taxon>
        <taxon>Microbacteriaceae</taxon>
        <taxon>Agromyces</taxon>
    </lineage>
</organism>
<keyword evidence="2" id="KW-1133">Transmembrane helix</keyword>
<evidence type="ECO:0000256" key="1">
    <source>
        <dbReference type="SAM" id="MobiDB-lite"/>
    </source>
</evidence>
<accession>A0A6I4NVB6</accession>
<feature type="transmembrane region" description="Helical" evidence="2">
    <location>
        <begin position="159"/>
        <end position="181"/>
    </location>
</feature>
<feature type="compositionally biased region" description="Pro residues" evidence="1">
    <location>
        <begin position="144"/>
        <end position="153"/>
    </location>
</feature>
<evidence type="ECO:0000256" key="2">
    <source>
        <dbReference type="SAM" id="Phobius"/>
    </source>
</evidence>
<gene>
    <name evidence="3" type="ORF">GB864_06480</name>
</gene>
<protein>
    <submittedName>
        <fullName evidence="3">Uncharacterized protein</fullName>
    </submittedName>
</protein>
<feature type="transmembrane region" description="Helical" evidence="2">
    <location>
        <begin position="252"/>
        <end position="273"/>
    </location>
</feature>
<comment type="caution">
    <text evidence="3">The sequence shown here is derived from an EMBL/GenBank/DDBJ whole genome shotgun (WGS) entry which is preliminary data.</text>
</comment>
<evidence type="ECO:0000313" key="4">
    <source>
        <dbReference type="Proteomes" id="UP000438182"/>
    </source>
</evidence>